<dbReference type="Pfam" id="PF01979">
    <property type="entry name" value="Amidohydro_1"/>
    <property type="match status" value="1"/>
</dbReference>
<protein>
    <recommendedName>
        <fullName evidence="5">5-methylthioadenosine/S-adenosylhomocysteine deaminase</fullName>
        <shortName evidence="5">MTA/SAH deaminase</shortName>
        <ecNumber evidence="5">3.5.4.28</ecNumber>
        <ecNumber evidence="5">3.5.4.31</ecNumber>
    </recommendedName>
</protein>
<comment type="caution">
    <text evidence="5">Lacks conserved residue(s) required for the propagation of feature annotation.</text>
</comment>
<dbReference type="EC" id="3.5.4.31" evidence="5"/>
<feature type="binding site" evidence="5">
    <location>
        <position position="75"/>
    </location>
    <ligand>
        <name>Zn(2+)</name>
        <dbReference type="ChEBI" id="CHEBI:29105"/>
    </ligand>
</feature>
<evidence type="ECO:0000256" key="5">
    <source>
        <dbReference type="HAMAP-Rule" id="MF_01281"/>
    </source>
</evidence>
<evidence type="ECO:0000256" key="3">
    <source>
        <dbReference type="ARBA" id="ARBA00022801"/>
    </source>
</evidence>
<dbReference type="InterPro" id="IPR032466">
    <property type="entry name" value="Metal_Hydrolase"/>
</dbReference>
<comment type="function">
    <text evidence="5">Catalyzes the deamination of 5-methylthioadenosine and S-adenosyl-L-homocysteine into 5-methylthioinosine and S-inosyl-L-homocysteine, respectively. Is also able to deaminate adenosine.</text>
</comment>
<comment type="catalytic activity">
    <reaction evidence="5">
        <text>S-adenosyl-L-homocysteine + H2O + H(+) = S-inosyl-L-homocysteine + NH4(+)</text>
        <dbReference type="Rhea" id="RHEA:20716"/>
        <dbReference type="ChEBI" id="CHEBI:15377"/>
        <dbReference type="ChEBI" id="CHEBI:15378"/>
        <dbReference type="ChEBI" id="CHEBI:28938"/>
        <dbReference type="ChEBI" id="CHEBI:57856"/>
        <dbReference type="ChEBI" id="CHEBI:57985"/>
        <dbReference type="EC" id="3.5.4.28"/>
    </reaction>
</comment>
<organism evidence="7 8">
    <name type="scientific">Alcanivorax jadensis T9</name>
    <dbReference type="NCBI Taxonomy" id="1177181"/>
    <lineage>
        <taxon>Bacteria</taxon>
        <taxon>Pseudomonadati</taxon>
        <taxon>Pseudomonadota</taxon>
        <taxon>Gammaproteobacteria</taxon>
        <taxon>Oceanospirillales</taxon>
        <taxon>Alcanivoracaceae</taxon>
        <taxon>Alcanivorax</taxon>
    </lineage>
</organism>
<accession>A0ABR4WDR8</accession>
<evidence type="ECO:0000256" key="2">
    <source>
        <dbReference type="ARBA" id="ARBA00022723"/>
    </source>
</evidence>
<dbReference type="RefSeq" id="WP_035246539.1">
    <property type="nucleotide sequence ID" value="NZ_ARXU01000004.1"/>
</dbReference>
<comment type="catalytic activity">
    <reaction evidence="5">
        <text>S-methyl-5'-thioadenosine + H2O + H(+) = S-methyl-5'-thioinosine + NH4(+)</text>
        <dbReference type="Rhea" id="RHEA:25025"/>
        <dbReference type="ChEBI" id="CHEBI:15377"/>
        <dbReference type="ChEBI" id="CHEBI:15378"/>
        <dbReference type="ChEBI" id="CHEBI:17509"/>
        <dbReference type="ChEBI" id="CHEBI:28938"/>
        <dbReference type="ChEBI" id="CHEBI:48595"/>
        <dbReference type="EC" id="3.5.4.31"/>
    </reaction>
</comment>
<keyword evidence="3 5" id="KW-0378">Hydrolase</keyword>
<dbReference type="PANTHER" id="PTHR43794:SF11">
    <property type="entry name" value="AMIDOHYDROLASE-RELATED DOMAIN-CONTAINING PROTEIN"/>
    <property type="match status" value="1"/>
</dbReference>
<dbReference type="CDD" id="cd01298">
    <property type="entry name" value="ATZ_TRZ_like"/>
    <property type="match status" value="1"/>
</dbReference>
<feature type="binding site" evidence="5">
    <location>
        <position position="224"/>
    </location>
    <ligand>
        <name>Zn(2+)</name>
        <dbReference type="ChEBI" id="CHEBI:29105"/>
    </ligand>
</feature>
<proteinExistence type="inferred from homology"/>
<comment type="cofactor">
    <cofactor evidence="5">
        <name>Zn(2+)</name>
        <dbReference type="ChEBI" id="CHEBI:29105"/>
    </cofactor>
    <text evidence="5">Binds 1 zinc ion per subunit.</text>
</comment>
<dbReference type="Gene3D" id="3.20.20.140">
    <property type="entry name" value="Metal-dependent hydrolases"/>
    <property type="match status" value="1"/>
</dbReference>
<feature type="binding site" evidence="5">
    <location>
        <position position="77"/>
    </location>
    <ligand>
        <name>Zn(2+)</name>
        <dbReference type="ChEBI" id="CHEBI:29105"/>
    </ligand>
</feature>
<sequence>MSDNQADLIVHARWIAPVAQDKAPNAEVLEHHALVVRDGQIVDVLPGALADEKWQADTVTRLDSHLLIPGLINAHTHAAMNLLRGIADDLPLMTWLEKHIWPAEGQFVSEQFVFDGTRLAAAEMIRSGTTCFADQYFFPASAARATVEAGLRASLFCPILDFPTPMGAGPEDYLRLATDAMDEWRHDPRIQIGFGPHAPYTVSDGPLQKVLTLAEELDVPMMMHVHETAGEIQMAVGNTGERPLTRLKNLGLLSPRLLAVHMTQLTEDEIALVAETGTQVVHCPESNLKLASGFAPVEKLRKAGVNVALGTDGAASNNDLDMIGEARMAAFLGKGVSLQADALPAADILQMATLNGARALGRDDQIGSLEIGKQADMVAVDLNRLETQPVYDPVAQLIYAASRDQVTHTWVGGRCLMDNRTLTTLNEAVILKNAQQWQEKIAGADRD</sequence>
<feature type="binding site" evidence="5">
    <location>
        <position position="227"/>
    </location>
    <ligand>
        <name>substrate</name>
    </ligand>
</feature>
<feature type="binding site" evidence="5">
    <location>
        <position position="312"/>
    </location>
    <ligand>
        <name>Zn(2+)</name>
        <dbReference type="ChEBI" id="CHEBI:29105"/>
    </ligand>
</feature>
<gene>
    <name evidence="5" type="primary">mtaD</name>
    <name evidence="7" type="ORF">T9A_01489</name>
</gene>
<evidence type="ECO:0000313" key="8">
    <source>
        <dbReference type="Proteomes" id="UP000029443"/>
    </source>
</evidence>
<keyword evidence="2 5" id="KW-0479">Metal-binding</keyword>
<keyword evidence="8" id="KW-1185">Reference proteome</keyword>
<dbReference type="InterPro" id="IPR006680">
    <property type="entry name" value="Amidohydro-rel"/>
</dbReference>
<evidence type="ECO:0000313" key="7">
    <source>
        <dbReference type="EMBL" id="KGD61540.1"/>
    </source>
</evidence>
<feature type="binding site" evidence="5">
    <location>
        <position position="197"/>
    </location>
    <ligand>
        <name>substrate</name>
    </ligand>
</feature>
<dbReference type="Gene3D" id="2.30.40.10">
    <property type="entry name" value="Urease, subunit C, domain 1"/>
    <property type="match status" value="1"/>
</dbReference>
<dbReference type="PANTHER" id="PTHR43794">
    <property type="entry name" value="AMINOHYDROLASE SSNA-RELATED"/>
    <property type="match status" value="1"/>
</dbReference>
<feature type="binding site" evidence="5">
    <location>
        <position position="104"/>
    </location>
    <ligand>
        <name>substrate</name>
    </ligand>
</feature>
<evidence type="ECO:0000259" key="6">
    <source>
        <dbReference type="Pfam" id="PF01979"/>
    </source>
</evidence>
<feature type="binding site" evidence="5">
    <location>
        <position position="312"/>
    </location>
    <ligand>
        <name>substrate</name>
    </ligand>
</feature>
<dbReference type="EMBL" id="ARXU01000004">
    <property type="protein sequence ID" value="KGD61540.1"/>
    <property type="molecule type" value="Genomic_DNA"/>
</dbReference>
<dbReference type="InterPro" id="IPR011059">
    <property type="entry name" value="Metal-dep_hydrolase_composite"/>
</dbReference>
<comment type="similarity">
    <text evidence="5">Belongs to the metallo-dependent hydrolases superfamily. MTA/SAH deaminase family.</text>
</comment>
<keyword evidence="4 5" id="KW-0862">Zinc</keyword>
<reference evidence="7 8" key="1">
    <citation type="submission" date="2012-09" db="EMBL/GenBank/DDBJ databases">
        <title>Genome Sequence of alkane-degrading Bacterium Alcanivorax jadensis T9.</title>
        <authorList>
            <person name="Lai Q."/>
            <person name="Shao Z."/>
        </authorList>
    </citation>
    <scope>NUCLEOTIDE SEQUENCE [LARGE SCALE GENOMIC DNA]</scope>
    <source>
        <strain evidence="7 8">T9</strain>
    </source>
</reference>
<name>A0ABR4WDR8_9GAMM</name>
<dbReference type="InterPro" id="IPR023512">
    <property type="entry name" value="Deaminase_MtaD/DadD"/>
</dbReference>
<evidence type="ECO:0000256" key="1">
    <source>
        <dbReference type="ARBA" id="ARBA00006745"/>
    </source>
</evidence>
<dbReference type="Proteomes" id="UP000029443">
    <property type="component" value="Unassembled WGS sequence"/>
</dbReference>
<dbReference type="SUPFAM" id="SSF51556">
    <property type="entry name" value="Metallo-dependent hydrolases"/>
    <property type="match status" value="1"/>
</dbReference>
<comment type="similarity">
    <text evidence="1">Belongs to the metallo-dependent hydrolases superfamily. ATZ/TRZ family.</text>
</comment>
<evidence type="ECO:0000256" key="4">
    <source>
        <dbReference type="ARBA" id="ARBA00022833"/>
    </source>
</evidence>
<dbReference type="EC" id="3.5.4.28" evidence="5"/>
<dbReference type="HAMAP" id="MF_01281">
    <property type="entry name" value="MTA_SAH_deamin"/>
    <property type="match status" value="1"/>
</dbReference>
<dbReference type="SUPFAM" id="SSF51338">
    <property type="entry name" value="Composite domain of metallo-dependent hydrolases"/>
    <property type="match status" value="1"/>
</dbReference>
<comment type="caution">
    <text evidence="7">The sequence shown here is derived from an EMBL/GenBank/DDBJ whole genome shotgun (WGS) entry which is preliminary data.</text>
</comment>
<dbReference type="InterPro" id="IPR050287">
    <property type="entry name" value="MTA/SAH_deaminase"/>
</dbReference>
<feature type="domain" description="Amidohydrolase-related" evidence="6">
    <location>
        <begin position="67"/>
        <end position="414"/>
    </location>
</feature>
<dbReference type="NCBIfam" id="NF006549">
    <property type="entry name" value="PRK09045.1"/>
    <property type="match status" value="1"/>
</dbReference>